<dbReference type="InterPro" id="IPR002509">
    <property type="entry name" value="NODB_dom"/>
</dbReference>
<keyword evidence="2" id="KW-0732">Signal</keyword>
<evidence type="ECO:0000313" key="5">
    <source>
        <dbReference type="Proteomes" id="UP001231362"/>
    </source>
</evidence>
<feature type="domain" description="NodB homology" evidence="3">
    <location>
        <begin position="84"/>
        <end position="264"/>
    </location>
</feature>
<proteinExistence type="predicted"/>
<gene>
    <name evidence="4" type="ORF">J2S07_002172</name>
</gene>
<feature type="signal peptide" evidence="2">
    <location>
        <begin position="1"/>
        <end position="20"/>
    </location>
</feature>
<feature type="region of interest" description="Disordered" evidence="1">
    <location>
        <begin position="22"/>
        <end position="49"/>
    </location>
</feature>
<evidence type="ECO:0000313" key="4">
    <source>
        <dbReference type="EMBL" id="MDQ0155854.1"/>
    </source>
</evidence>
<dbReference type="Gene3D" id="3.20.20.370">
    <property type="entry name" value="Glycoside hydrolase/deacetylase"/>
    <property type="match status" value="1"/>
</dbReference>
<organism evidence="4 5">
    <name type="scientific">Anoxybacillus andreesenii</name>
    <dbReference type="NCBI Taxonomy" id="1325932"/>
    <lineage>
        <taxon>Bacteria</taxon>
        <taxon>Bacillati</taxon>
        <taxon>Bacillota</taxon>
        <taxon>Bacilli</taxon>
        <taxon>Bacillales</taxon>
        <taxon>Anoxybacillaceae</taxon>
        <taxon>Anoxybacillus</taxon>
    </lineage>
</organism>
<evidence type="ECO:0000259" key="3">
    <source>
        <dbReference type="PROSITE" id="PS51677"/>
    </source>
</evidence>
<dbReference type="PANTHER" id="PTHR10587">
    <property type="entry name" value="GLYCOSYL TRANSFERASE-RELATED"/>
    <property type="match status" value="1"/>
</dbReference>
<dbReference type="InterPro" id="IPR050248">
    <property type="entry name" value="Polysacc_deacetylase_ArnD"/>
</dbReference>
<protein>
    <submittedName>
        <fullName evidence="4">Peptidoglycan/xylan/chitin deacetylase (PgdA/CDA1 family)</fullName>
    </submittedName>
</protein>
<feature type="chain" id="PRO_5046627998" evidence="2">
    <location>
        <begin position="21"/>
        <end position="273"/>
    </location>
</feature>
<evidence type="ECO:0000256" key="1">
    <source>
        <dbReference type="SAM" id="MobiDB-lite"/>
    </source>
</evidence>
<comment type="caution">
    <text evidence="4">The sequence shown here is derived from an EMBL/GenBank/DDBJ whole genome shotgun (WGS) entry which is preliminary data.</text>
</comment>
<feature type="compositionally biased region" description="Basic and acidic residues" evidence="1">
    <location>
        <begin position="22"/>
        <end position="31"/>
    </location>
</feature>
<dbReference type="CDD" id="cd10917">
    <property type="entry name" value="CE4_NodB_like_6s_7s"/>
    <property type="match status" value="1"/>
</dbReference>
<dbReference type="Pfam" id="PF01522">
    <property type="entry name" value="Polysacc_deac_1"/>
    <property type="match status" value="1"/>
</dbReference>
<keyword evidence="5" id="KW-1185">Reference proteome</keyword>
<dbReference type="PROSITE" id="PS51257">
    <property type="entry name" value="PROKAR_LIPOPROTEIN"/>
    <property type="match status" value="1"/>
</dbReference>
<reference evidence="4 5" key="1">
    <citation type="submission" date="2023-07" db="EMBL/GenBank/DDBJ databases">
        <title>Genomic Encyclopedia of Type Strains, Phase IV (KMG-IV): sequencing the most valuable type-strain genomes for metagenomic binning, comparative biology and taxonomic classification.</title>
        <authorList>
            <person name="Goeker M."/>
        </authorList>
    </citation>
    <scope>NUCLEOTIDE SEQUENCE [LARGE SCALE GENOMIC DNA]</scope>
    <source>
        <strain evidence="4 5">DSM 23948</strain>
    </source>
</reference>
<evidence type="ECO:0000256" key="2">
    <source>
        <dbReference type="SAM" id="SignalP"/>
    </source>
</evidence>
<dbReference type="RefSeq" id="WP_307150382.1">
    <property type="nucleotide sequence ID" value="NZ_JAUSTU010000009.1"/>
</dbReference>
<dbReference type="PROSITE" id="PS51677">
    <property type="entry name" value="NODB"/>
    <property type="match status" value="1"/>
</dbReference>
<dbReference type="Proteomes" id="UP001231362">
    <property type="component" value="Unassembled WGS sequence"/>
</dbReference>
<dbReference type="SUPFAM" id="SSF88713">
    <property type="entry name" value="Glycoside hydrolase/deacetylase"/>
    <property type="match status" value="1"/>
</dbReference>
<sequence>MKKLLIVLSLIALMAGCSNIQSKEEKKEKTSEPASKVQEQQVVKDDETKQEAETVVTEVTKIEPLYEINQKNWSVVPIGDADAHIVLLTVDDAPDKHALEMAHTLSGLGVKAIFFVNGHFLDTEEEANVLKEIHNLGFPIGNHTYSHRNLKDLNEEEQIQEIISVNDRVEEIIGERPKFFRAPFGVNTDVSRKVVADEKMILMNWTYGYDWEKDYQSKEALADIMVNTPFLKNGANLLMHDRAWTNEALADIVKGIQAKGFEMVDPNLIRTIE</sequence>
<dbReference type="InterPro" id="IPR011330">
    <property type="entry name" value="Glyco_hydro/deAcase_b/a-brl"/>
</dbReference>
<dbReference type="EMBL" id="JAUSTU010000009">
    <property type="protein sequence ID" value="MDQ0155854.1"/>
    <property type="molecule type" value="Genomic_DNA"/>
</dbReference>
<accession>A0ABT9V4I7</accession>
<name>A0ABT9V4I7_9BACL</name>